<evidence type="ECO:0000313" key="2">
    <source>
        <dbReference type="EMBL" id="SKA12332.1"/>
    </source>
</evidence>
<proteinExistence type="predicted"/>
<keyword evidence="3" id="KW-1185">Reference proteome</keyword>
<reference evidence="2 3" key="1">
    <citation type="submission" date="2017-02" db="EMBL/GenBank/DDBJ databases">
        <authorList>
            <person name="Peterson S.W."/>
        </authorList>
    </citation>
    <scope>NUCLEOTIDE SEQUENCE [LARGE SCALE GENOMIC DNA]</scope>
    <source>
        <strain evidence="2 3">DSM 45154</strain>
    </source>
</reference>
<protein>
    <submittedName>
        <fullName evidence="2">Uncharacterized protein</fullName>
    </submittedName>
</protein>
<dbReference type="STRING" id="1122192.SAMN02745673_02611"/>
<dbReference type="AlphaFoldDB" id="A0A1T4R8H6"/>
<name>A0A1T4R8H6_9ACTN</name>
<dbReference type="Proteomes" id="UP000190637">
    <property type="component" value="Unassembled WGS sequence"/>
</dbReference>
<dbReference type="Gene3D" id="3.90.1150.10">
    <property type="entry name" value="Aspartate Aminotransferase, domain 1"/>
    <property type="match status" value="1"/>
</dbReference>
<gene>
    <name evidence="2" type="ORF">SAMN02745673_02611</name>
</gene>
<feature type="compositionally biased region" description="Gly residues" evidence="1">
    <location>
        <begin position="281"/>
        <end position="292"/>
    </location>
</feature>
<feature type="compositionally biased region" description="Basic and acidic residues" evidence="1">
    <location>
        <begin position="18"/>
        <end position="33"/>
    </location>
</feature>
<evidence type="ECO:0000313" key="3">
    <source>
        <dbReference type="Proteomes" id="UP000190637"/>
    </source>
</evidence>
<organism evidence="2 3">
    <name type="scientific">Marinactinospora thermotolerans DSM 45154</name>
    <dbReference type="NCBI Taxonomy" id="1122192"/>
    <lineage>
        <taxon>Bacteria</taxon>
        <taxon>Bacillati</taxon>
        <taxon>Actinomycetota</taxon>
        <taxon>Actinomycetes</taxon>
        <taxon>Streptosporangiales</taxon>
        <taxon>Nocardiopsidaceae</taxon>
        <taxon>Marinactinospora</taxon>
    </lineage>
</organism>
<feature type="region of interest" description="Disordered" evidence="1">
    <location>
        <begin position="1"/>
        <end position="128"/>
    </location>
</feature>
<feature type="compositionally biased region" description="Low complexity" evidence="1">
    <location>
        <begin position="246"/>
        <end position="257"/>
    </location>
</feature>
<feature type="compositionally biased region" description="Low complexity" evidence="1">
    <location>
        <begin position="306"/>
        <end position="329"/>
    </location>
</feature>
<sequence length="351" mass="36643">MSGRVNSSSTQVPSRGPGWRDSEPSVRGAEHRGVSRRIGLEGPGVTRTGEGARRYCSGEPAERGRDGSPQRSLPWHVGRFPAGGARTGLSADLLSSCPGERGRPREHGSERTDRVCGTGRRRPPRSSVAAFRLLTTVLEGRTGAPGSAPSSARAAPGRWSHRPAGAASRRGRREHAPAAHLEAVPRGGLNLWGRLPDTTDPPGLVEECERAGVVVAPGDEWFPAEPTGPRLRPDYAGPNPGAFPMARASSGRRSPGSGRDEGRRRGRRERAPFRSASWASGGPGGPADGAGLPGFPSRPRVPPPSAVTCGGRRSRWSGRASNGSRRSAAPPAGTTAPVRPRSGCARVAASA</sequence>
<feature type="compositionally biased region" description="Low complexity" evidence="1">
    <location>
        <begin position="140"/>
        <end position="168"/>
    </location>
</feature>
<feature type="compositionally biased region" description="Basic and acidic residues" evidence="1">
    <location>
        <begin position="100"/>
        <end position="114"/>
    </location>
</feature>
<feature type="compositionally biased region" description="Polar residues" evidence="1">
    <location>
        <begin position="1"/>
        <end position="13"/>
    </location>
</feature>
<feature type="region of interest" description="Disordered" evidence="1">
    <location>
        <begin position="140"/>
        <end position="180"/>
    </location>
</feature>
<dbReference type="InterPro" id="IPR015422">
    <property type="entry name" value="PyrdxlP-dep_Trfase_small"/>
</dbReference>
<accession>A0A1T4R8H6</accession>
<feature type="region of interest" description="Disordered" evidence="1">
    <location>
        <begin position="219"/>
        <end position="351"/>
    </location>
</feature>
<dbReference type="EMBL" id="FUWS01000006">
    <property type="protein sequence ID" value="SKA12332.1"/>
    <property type="molecule type" value="Genomic_DNA"/>
</dbReference>
<evidence type="ECO:0000256" key="1">
    <source>
        <dbReference type="SAM" id="MobiDB-lite"/>
    </source>
</evidence>